<keyword evidence="2" id="KW-1185">Reference proteome</keyword>
<proteinExistence type="predicted"/>
<reference evidence="1 2" key="1">
    <citation type="submission" date="2009-01" db="EMBL/GenBank/DDBJ databases">
        <authorList>
            <person name="Fulton L."/>
            <person name="Clifton S."/>
            <person name="Fulton B."/>
            <person name="Xu J."/>
            <person name="Minx P."/>
            <person name="Pepin K.H."/>
            <person name="Johnson M."/>
            <person name="Bhonagiri V."/>
            <person name="Nash W.E."/>
            <person name="Mardis E.R."/>
            <person name="Wilson R.K."/>
        </authorList>
    </citation>
    <scope>NUCLEOTIDE SEQUENCE [LARGE SCALE GENOMIC DNA]</scope>
    <source>
        <strain evidence="1 2">DSM 15981</strain>
    </source>
</reference>
<comment type="caution">
    <text evidence="1">The sequence shown here is derived from an EMBL/GenBank/DDBJ whole genome shotgun (WGS) entry which is preliminary data.</text>
</comment>
<evidence type="ECO:0000313" key="1">
    <source>
        <dbReference type="EMBL" id="EEG57017.1"/>
    </source>
</evidence>
<dbReference type="EMBL" id="ACCJ01000035">
    <property type="protein sequence ID" value="EEG57017.1"/>
    <property type="molecule type" value="Genomic_DNA"/>
</dbReference>
<reference evidence="1 2" key="2">
    <citation type="submission" date="2009-02" db="EMBL/GenBank/DDBJ databases">
        <title>Draft genome sequence of Clostridium asparagiforme (DSM 15981).</title>
        <authorList>
            <person name="Sudarsanam P."/>
            <person name="Ley R."/>
            <person name="Guruge J."/>
            <person name="Turnbaugh P.J."/>
            <person name="Mahowald M."/>
            <person name="Liep D."/>
            <person name="Gordon J."/>
        </authorList>
    </citation>
    <scope>NUCLEOTIDE SEQUENCE [LARGE SCALE GENOMIC DNA]</scope>
    <source>
        <strain evidence="1 2">DSM 15981</strain>
    </source>
</reference>
<name>C0CV82_9FIRM</name>
<organism evidence="1 2">
    <name type="scientific">[Clostridium] asparagiforme DSM 15981</name>
    <dbReference type="NCBI Taxonomy" id="518636"/>
    <lineage>
        <taxon>Bacteria</taxon>
        <taxon>Bacillati</taxon>
        <taxon>Bacillota</taxon>
        <taxon>Clostridia</taxon>
        <taxon>Lachnospirales</taxon>
        <taxon>Lachnospiraceae</taxon>
        <taxon>Enterocloster</taxon>
    </lineage>
</organism>
<sequence>MPGEKENRMENIKFNYARCREALLYEVIEYNKKRTDSIAREKFKAVCEYARCCGVISYEGYAYLDEKIDLEEQVDPIRYES</sequence>
<dbReference type="Proteomes" id="UP000004756">
    <property type="component" value="Unassembled WGS sequence"/>
</dbReference>
<gene>
    <name evidence="1" type="ORF">CLOSTASPAR_00883</name>
</gene>
<dbReference type="AlphaFoldDB" id="C0CV82"/>
<protein>
    <submittedName>
        <fullName evidence="1">Uncharacterized protein</fullName>
    </submittedName>
</protein>
<accession>C0CV82</accession>
<dbReference type="HOGENOM" id="CLU_2567712_0_0_9"/>
<evidence type="ECO:0000313" key="2">
    <source>
        <dbReference type="Proteomes" id="UP000004756"/>
    </source>
</evidence>